<dbReference type="Pfam" id="PF02149">
    <property type="entry name" value="KA1"/>
    <property type="match status" value="1"/>
</dbReference>
<keyword evidence="4" id="KW-0547">Nucleotide-binding</keyword>
<sequence>MIQKNTRSLQPLISHQAEDQELKKTNLEDRRERQQKILSDEEATLDKSSIAKSTSSGIFRSKSVHSSQPKNQNLTFDFPENRRRIHPRPSHEQFQEKLSNTVSRATSLKEPSGRSRNGLLEESKNRNAAPTIRLPNSSSAAVRNNESQDSSIVSKSDRTADSYIKPVFLKGLFSVATTSTKKPATIRLNIIKALEQLGVEWHEGKGYFECVRRPNKSSSKPESVHVMKPKLLSPEVDNGQSEDSQHGVRRHRSLLSRGRHDSYRPRDNSGEPSFDPPFNKKVEPESFLRESSSDEDEDEVTGPNENEEGILRFQITIVKVPLLLGLYGIRFRRLGGPPWEYKDFCSQLLKRLKL</sequence>
<reference evidence="11 12" key="1">
    <citation type="submission" date="2023-04" db="EMBL/GenBank/DDBJ databases">
        <title>Genome of Basidiobolus ranarum AG-B5.</title>
        <authorList>
            <person name="Stajich J.E."/>
            <person name="Carter-House D."/>
            <person name="Gryganskyi A."/>
        </authorList>
    </citation>
    <scope>NUCLEOTIDE SEQUENCE [LARGE SCALE GENOMIC DNA]</scope>
    <source>
        <strain evidence="11 12">AG-B5</strain>
    </source>
</reference>
<gene>
    <name evidence="11" type="primary">KIN2_11</name>
    <name evidence="11" type="ORF">K7432_011933</name>
</gene>
<feature type="compositionally biased region" description="Basic and acidic residues" evidence="9">
    <location>
        <begin position="278"/>
        <end position="292"/>
    </location>
</feature>
<feature type="compositionally biased region" description="Polar residues" evidence="9">
    <location>
        <begin position="134"/>
        <end position="154"/>
    </location>
</feature>
<evidence type="ECO:0000256" key="5">
    <source>
        <dbReference type="ARBA" id="ARBA00022777"/>
    </source>
</evidence>
<evidence type="ECO:0000256" key="7">
    <source>
        <dbReference type="ARBA" id="ARBA00047899"/>
    </source>
</evidence>
<dbReference type="GO" id="GO:0004674">
    <property type="term" value="F:protein serine/threonine kinase activity"/>
    <property type="evidence" value="ECO:0007669"/>
    <property type="project" value="UniProtKB-EC"/>
</dbReference>
<evidence type="ECO:0000256" key="1">
    <source>
        <dbReference type="ARBA" id="ARBA00012513"/>
    </source>
</evidence>
<keyword evidence="3 11" id="KW-0808">Transferase</keyword>
<evidence type="ECO:0000256" key="8">
    <source>
        <dbReference type="ARBA" id="ARBA00048679"/>
    </source>
</evidence>
<evidence type="ECO:0000256" key="3">
    <source>
        <dbReference type="ARBA" id="ARBA00022679"/>
    </source>
</evidence>
<evidence type="ECO:0000313" key="11">
    <source>
        <dbReference type="EMBL" id="KAK9701003.1"/>
    </source>
</evidence>
<protein>
    <recommendedName>
        <fullName evidence="1">non-specific serine/threonine protein kinase</fullName>
        <ecNumber evidence="1">2.7.11.1</ecNumber>
    </recommendedName>
</protein>
<comment type="catalytic activity">
    <reaction evidence="7">
        <text>L-threonyl-[protein] + ATP = O-phospho-L-threonyl-[protein] + ADP + H(+)</text>
        <dbReference type="Rhea" id="RHEA:46608"/>
        <dbReference type="Rhea" id="RHEA-COMP:11060"/>
        <dbReference type="Rhea" id="RHEA-COMP:11605"/>
        <dbReference type="ChEBI" id="CHEBI:15378"/>
        <dbReference type="ChEBI" id="CHEBI:30013"/>
        <dbReference type="ChEBI" id="CHEBI:30616"/>
        <dbReference type="ChEBI" id="CHEBI:61977"/>
        <dbReference type="ChEBI" id="CHEBI:456216"/>
        <dbReference type="EC" id="2.7.11.1"/>
    </reaction>
</comment>
<feature type="compositionally biased region" description="Basic and acidic residues" evidence="9">
    <location>
        <begin position="16"/>
        <end position="39"/>
    </location>
</feature>
<comment type="caution">
    <text evidence="11">The sequence shown here is derived from an EMBL/GenBank/DDBJ whole genome shotgun (WGS) entry which is preliminary data.</text>
</comment>
<dbReference type="PROSITE" id="PS50032">
    <property type="entry name" value="KA1"/>
    <property type="match status" value="1"/>
</dbReference>
<dbReference type="Proteomes" id="UP001479436">
    <property type="component" value="Unassembled WGS sequence"/>
</dbReference>
<dbReference type="EMBL" id="JASJQH010007854">
    <property type="protein sequence ID" value="KAK9701003.1"/>
    <property type="molecule type" value="Genomic_DNA"/>
</dbReference>
<evidence type="ECO:0000313" key="12">
    <source>
        <dbReference type="Proteomes" id="UP001479436"/>
    </source>
</evidence>
<evidence type="ECO:0000256" key="2">
    <source>
        <dbReference type="ARBA" id="ARBA00022527"/>
    </source>
</evidence>
<feature type="compositionally biased region" description="Polar residues" evidence="9">
    <location>
        <begin position="96"/>
        <end position="106"/>
    </location>
</feature>
<keyword evidence="5 11" id="KW-0418">Kinase</keyword>
<organism evidence="11 12">
    <name type="scientific">Basidiobolus ranarum</name>
    <dbReference type="NCBI Taxonomy" id="34480"/>
    <lineage>
        <taxon>Eukaryota</taxon>
        <taxon>Fungi</taxon>
        <taxon>Fungi incertae sedis</taxon>
        <taxon>Zoopagomycota</taxon>
        <taxon>Entomophthoromycotina</taxon>
        <taxon>Basidiobolomycetes</taxon>
        <taxon>Basidiobolales</taxon>
        <taxon>Basidiobolaceae</taxon>
        <taxon>Basidiobolus</taxon>
    </lineage>
</organism>
<feature type="region of interest" description="Disordered" evidence="9">
    <location>
        <begin position="1"/>
        <end position="156"/>
    </location>
</feature>
<name>A0ABR2VT34_9FUNG</name>
<keyword evidence="12" id="KW-1185">Reference proteome</keyword>
<evidence type="ECO:0000256" key="9">
    <source>
        <dbReference type="SAM" id="MobiDB-lite"/>
    </source>
</evidence>
<feature type="compositionally biased region" description="Polar residues" evidence="9">
    <location>
        <begin position="1"/>
        <end position="13"/>
    </location>
</feature>
<comment type="catalytic activity">
    <reaction evidence="8">
        <text>L-seryl-[protein] + ATP = O-phospho-L-seryl-[protein] + ADP + H(+)</text>
        <dbReference type="Rhea" id="RHEA:17989"/>
        <dbReference type="Rhea" id="RHEA-COMP:9863"/>
        <dbReference type="Rhea" id="RHEA-COMP:11604"/>
        <dbReference type="ChEBI" id="CHEBI:15378"/>
        <dbReference type="ChEBI" id="CHEBI:29999"/>
        <dbReference type="ChEBI" id="CHEBI:30616"/>
        <dbReference type="ChEBI" id="CHEBI:83421"/>
        <dbReference type="ChEBI" id="CHEBI:456216"/>
        <dbReference type="EC" id="2.7.11.1"/>
    </reaction>
</comment>
<proteinExistence type="predicted"/>
<keyword evidence="6" id="KW-0067">ATP-binding</keyword>
<feature type="region of interest" description="Disordered" evidence="9">
    <location>
        <begin position="212"/>
        <end position="305"/>
    </location>
</feature>
<feature type="domain" description="KA1" evidence="10">
    <location>
        <begin position="304"/>
        <end position="354"/>
    </location>
</feature>
<feature type="compositionally biased region" description="Polar residues" evidence="9">
    <location>
        <begin position="46"/>
        <end position="75"/>
    </location>
</feature>
<evidence type="ECO:0000259" key="10">
    <source>
        <dbReference type="PROSITE" id="PS50032"/>
    </source>
</evidence>
<evidence type="ECO:0000256" key="4">
    <source>
        <dbReference type="ARBA" id="ARBA00022741"/>
    </source>
</evidence>
<feature type="compositionally biased region" description="Basic and acidic residues" evidence="9">
    <location>
        <begin position="258"/>
        <end position="269"/>
    </location>
</feature>
<dbReference type="SUPFAM" id="SSF103243">
    <property type="entry name" value="KA1-like"/>
    <property type="match status" value="1"/>
</dbReference>
<accession>A0ABR2VT34</accession>
<feature type="compositionally biased region" description="Acidic residues" evidence="9">
    <location>
        <begin position="293"/>
        <end position="305"/>
    </location>
</feature>
<dbReference type="Gene3D" id="3.30.310.80">
    <property type="entry name" value="Kinase associated domain 1, KA1"/>
    <property type="match status" value="1"/>
</dbReference>
<dbReference type="InterPro" id="IPR001772">
    <property type="entry name" value="KA1_dom"/>
</dbReference>
<dbReference type="InterPro" id="IPR028375">
    <property type="entry name" value="KA1/Ssp2_C"/>
</dbReference>
<evidence type="ECO:0000256" key="6">
    <source>
        <dbReference type="ARBA" id="ARBA00022840"/>
    </source>
</evidence>
<keyword evidence="2" id="KW-0723">Serine/threonine-protein kinase</keyword>
<dbReference type="EC" id="2.7.11.1" evidence="1"/>